<organism evidence="2 3">
    <name type="scientific">Microtetraspora fusca</name>
    <dbReference type="NCBI Taxonomy" id="1997"/>
    <lineage>
        <taxon>Bacteria</taxon>
        <taxon>Bacillati</taxon>
        <taxon>Actinomycetota</taxon>
        <taxon>Actinomycetes</taxon>
        <taxon>Streptosporangiales</taxon>
        <taxon>Streptosporangiaceae</taxon>
        <taxon>Microtetraspora</taxon>
    </lineage>
</organism>
<reference evidence="2 3" key="1">
    <citation type="submission" date="2024-10" db="EMBL/GenBank/DDBJ databases">
        <title>The Natural Products Discovery Center: Release of the First 8490 Sequenced Strains for Exploring Actinobacteria Biosynthetic Diversity.</title>
        <authorList>
            <person name="Kalkreuter E."/>
            <person name="Kautsar S.A."/>
            <person name="Yang D."/>
            <person name="Bader C.D."/>
            <person name="Teijaro C.N."/>
            <person name="Fluegel L."/>
            <person name="Davis C.M."/>
            <person name="Simpson J.R."/>
            <person name="Lauterbach L."/>
            <person name="Steele A.D."/>
            <person name="Gui C."/>
            <person name="Meng S."/>
            <person name="Li G."/>
            <person name="Viehrig K."/>
            <person name="Ye F."/>
            <person name="Su P."/>
            <person name="Kiefer A.F."/>
            <person name="Nichols A."/>
            <person name="Cepeda A.J."/>
            <person name="Yan W."/>
            <person name="Fan B."/>
            <person name="Jiang Y."/>
            <person name="Adhikari A."/>
            <person name="Zheng C.-J."/>
            <person name="Schuster L."/>
            <person name="Cowan T.M."/>
            <person name="Smanski M.J."/>
            <person name="Chevrette M.G."/>
            <person name="De Carvalho L.P.S."/>
            <person name="Shen B."/>
        </authorList>
    </citation>
    <scope>NUCLEOTIDE SEQUENCE [LARGE SCALE GENOMIC DNA]</scope>
    <source>
        <strain evidence="2 3">NPDC001281</strain>
    </source>
</reference>
<evidence type="ECO:0000259" key="1">
    <source>
        <dbReference type="Pfam" id="PF01814"/>
    </source>
</evidence>
<dbReference type="Pfam" id="PF01814">
    <property type="entry name" value="Hemerythrin"/>
    <property type="match status" value="1"/>
</dbReference>
<gene>
    <name evidence="2" type="ORF">ACFY05_39440</name>
</gene>
<comment type="caution">
    <text evidence="2">The sequence shown here is derived from an EMBL/GenBank/DDBJ whole genome shotgun (WGS) entry which is preliminary data.</text>
</comment>
<feature type="domain" description="Hemerythrin-like" evidence="1">
    <location>
        <begin position="12"/>
        <end position="142"/>
    </location>
</feature>
<protein>
    <submittedName>
        <fullName evidence="2">Hemerythrin domain-containing protein</fullName>
    </submittedName>
</protein>
<dbReference type="Proteomes" id="UP001602119">
    <property type="component" value="Unassembled WGS sequence"/>
</dbReference>
<evidence type="ECO:0000313" key="3">
    <source>
        <dbReference type="Proteomes" id="UP001602119"/>
    </source>
</evidence>
<dbReference type="Gene3D" id="1.20.120.520">
    <property type="entry name" value="nmb1532 protein domain like"/>
    <property type="match status" value="1"/>
</dbReference>
<evidence type="ECO:0000313" key="2">
    <source>
        <dbReference type="EMBL" id="MFF4778917.1"/>
    </source>
</evidence>
<dbReference type="InterPro" id="IPR012312">
    <property type="entry name" value="Hemerythrin-like"/>
</dbReference>
<dbReference type="EMBL" id="JBIAXI010000039">
    <property type="protein sequence ID" value="MFF4778917.1"/>
    <property type="molecule type" value="Genomic_DNA"/>
</dbReference>
<accession>A0ABW6VHV1</accession>
<dbReference type="RefSeq" id="WP_387347532.1">
    <property type="nucleotide sequence ID" value="NZ_JBIAXI010000039.1"/>
</dbReference>
<dbReference type="CDD" id="cd12108">
    <property type="entry name" value="Hr-like"/>
    <property type="match status" value="1"/>
</dbReference>
<sequence length="224" mass="25187">MRTDSTQADTRIMAIVHDALRRDLDRTRAELAAQPYPRGRQRRALGEHAVWMMEFLHDHHTGEDEGLWPLVRERDPAAGPLLDSLEAEHRRIGPAIAAFTAAGRRYAATTGDDARVELAEALDALTAVLVPHLEREVDEAMPVVSASVTRAEWHAWDQAYNVKPKSFVQLGMVGHWLLDGIDAEGYQVVVREVPAVPRFLLLHGFARPYRRRAAARWRPEVGTP</sequence>
<proteinExistence type="predicted"/>
<keyword evidence="3" id="KW-1185">Reference proteome</keyword>
<name>A0ABW6VHV1_MICFU</name>